<accession>A0A812E032</accession>
<organism evidence="2 3">
    <name type="scientific">Acanthosepion pharaonis</name>
    <name type="common">Pharaoh cuttlefish</name>
    <name type="synonym">Sepia pharaonis</name>
    <dbReference type="NCBI Taxonomy" id="158019"/>
    <lineage>
        <taxon>Eukaryota</taxon>
        <taxon>Metazoa</taxon>
        <taxon>Spiralia</taxon>
        <taxon>Lophotrochozoa</taxon>
        <taxon>Mollusca</taxon>
        <taxon>Cephalopoda</taxon>
        <taxon>Coleoidea</taxon>
        <taxon>Decapodiformes</taxon>
        <taxon>Sepiida</taxon>
        <taxon>Sepiina</taxon>
        <taxon>Sepiidae</taxon>
        <taxon>Acanthosepion</taxon>
    </lineage>
</organism>
<keyword evidence="1" id="KW-0812">Transmembrane</keyword>
<dbReference type="Proteomes" id="UP000597762">
    <property type="component" value="Unassembled WGS sequence"/>
</dbReference>
<keyword evidence="1" id="KW-0472">Membrane</keyword>
<feature type="transmembrane region" description="Helical" evidence="1">
    <location>
        <begin position="92"/>
        <end position="112"/>
    </location>
</feature>
<dbReference type="EC" id="2.7.11.1" evidence="2"/>
<evidence type="ECO:0000313" key="3">
    <source>
        <dbReference type="Proteomes" id="UP000597762"/>
    </source>
</evidence>
<feature type="transmembrane region" description="Helical" evidence="1">
    <location>
        <begin position="166"/>
        <end position="186"/>
    </location>
</feature>
<keyword evidence="1" id="KW-1133">Transmembrane helix</keyword>
<feature type="transmembrane region" description="Helical" evidence="1">
    <location>
        <begin position="238"/>
        <end position="266"/>
    </location>
</feature>
<feature type="transmembrane region" description="Helical" evidence="1">
    <location>
        <begin position="6"/>
        <end position="25"/>
    </location>
</feature>
<comment type="caution">
    <text evidence="2">The sequence shown here is derived from an EMBL/GenBank/DDBJ whole genome shotgun (WGS) entry which is preliminary data.</text>
</comment>
<gene>
    <name evidence="2" type="ORF">SPHA_64724</name>
</gene>
<keyword evidence="3" id="KW-1185">Reference proteome</keyword>
<sequence length="325" mass="36843">MENSLLFSFYLSLSFLLRHFTLHFYIVSPSPFSSYSFFFLFSLSSHFLILVYSHHNSSYSSLSPKPFFSLSLNASLLYPSLTFLFSPPRSLFFFSFFFTSSIFISSSCRHLLSSVFLINPSSTSGTRLFSLFSTKSIVTLPINQLFSFMLHSLLPPSPPLGSSPTIIVTHPSSLFFLFFLFVLLSLSLPPFHPSVPTLHFPAPLTLFSPLLLIFCLIPIFSLFFFVRQPPPGCSYQHLFIILPFIFVLILSSFYQFPLFILFSLLLFSPKPFFPLLILYVAPTFHSYFSVLFPSPFPLPPSSYLPLLIKSSSPSSLFSNSPPSIN</sequence>
<dbReference type="AlphaFoldDB" id="A0A812E032"/>
<dbReference type="GO" id="GO:0004674">
    <property type="term" value="F:protein serine/threonine kinase activity"/>
    <property type="evidence" value="ECO:0007669"/>
    <property type="project" value="UniProtKB-EC"/>
</dbReference>
<evidence type="ECO:0000313" key="2">
    <source>
        <dbReference type="EMBL" id="CAE1313644.1"/>
    </source>
</evidence>
<dbReference type="EMBL" id="CAHIKZ030004663">
    <property type="protein sequence ID" value="CAE1313644.1"/>
    <property type="molecule type" value="Genomic_DNA"/>
</dbReference>
<reference evidence="2" key="1">
    <citation type="submission" date="2021-01" db="EMBL/GenBank/DDBJ databases">
        <authorList>
            <person name="Li R."/>
            <person name="Bekaert M."/>
        </authorList>
    </citation>
    <scope>NUCLEOTIDE SEQUENCE</scope>
    <source>
        <strain evidence="2">Farmed</strain>
    </source>
</reference>
<feature type="transmembrane region" description="Helical" evidence="1">
    <location>
        <begin position="67"/>
        <end position="85"/>
    </location>
</feature>
<feature type="transmembrane region" description="Helical" evidence="1">
    <location>
        <begin position="206"/>
        <end position="226"/>
    </location>
</feature>
<evidence type="ECO:0000256" key="1">
    <source>
        <dbReference type="SAM" id="Phobius"/>
    </source>
</evidence>
<feature type="transmembrane region" description="Helical" evidence="1">
    <location>
        <begin position="272"/>
        <end position="292"/>
    </location>
</feature>
<feature type="transmembrane region" description="Helical" evidence="1">
    <location>
        <begin position="37"/>
        <end position="55"/>
    </location>
</feature>
<keyword evidence="2" id="KW-0808">Transferase</keyword>
<proteinExistence type="predicted"/>
<protein>
    <submittedName>
        <fullName evidence="2">SNRK2</fullName>
        <ecNumber evidence="2">2.7.11.1</ecNumber>
    </submittedName>
</protein>
<name>A0A812E032_ACAPH</name>